<sequence length="201" mass="23234">MSTKSTSFILKVWQQWKTLRLPWRKRFFVGSDPQGNTYYELRQPRGDASESAPHRRLVHYPRSTPYSEVKVPPAWHQWLRYQRSEPPSMAEQVRELQRQAQMKLLAAEADARWEAKPSLLDMPAKTPQNQTQAQGERGRGRAQQDEVEARGEIEAEARRPTSQQPGPPMKTDGDPWKQAQRGAPGQTWQPQAWTPTPAKKR</sequence>
<gene>
    <name evidence="3" type="ORF">EKO27_g6595</name>
</gene>
<evidence type="ECO:0000256" key="1">
    <source>
        <dbReference type="ARBA" id="ARBA00007355"/>
    </source>
</evidence>
<comment type="similarity">
    <text evidence="1">Belongs to the complex I NDUFA12 subunit family.</text>
</comment>
<organism evidence="3 4">
    <name type="scientific">Xylaria grammica</name>
    <dbReference type="NCBI Taxonomy" id="363999"/>
    <lineage>
        <taxon>Eukaryota</taxon>
        <taxon>Fungi</taxon>
        <taxon>Dikarya</taxon>
        <taxon>Ascomycota</taxon>
        <taxon>Pezizomycotina</taxon>
        <taxon>Sordariomycetes</taxon>
        <taxon>Xylariomycetidae</taxon>
        <taxon>Xylariales</taxon>
        <taxon>Xylariaceae</taxon>
        <taxon>Xylaria</taxon>
    </lineage>
</organism>
<name>A0A439D224_9PEZI</name>
<dbReference type="PANTHER" id="PTHR32470">
    <property type="entry name" value="ADH DEHYDROGENASE [UBIQUINONE] 1 ALPHA SUBCOMPLEX ASSEMBLY FACTOR 2"/>
    <property type="match status" value="1"/>
</dbReference>
<dbReference type="PANTHER" id="PTHR32470:SF2">
    <property type="entry name" value="NADH DEHYDROGENASE [UBIQUINONE] 1 ALPHA SUBCOMPLEX ASSEMBLY FACTOR 2"/>
    <property type="match status" value="1"/>
</dbReference>
<keyword evidence="4" id="KW-1185">Reference proteome</keyword>
<protein>
    <submittedName>
        <fullName evidence="3">Uncharacterized protein</fullName>
    </submittedName>
</protein>
<comment type="caution">
    <text evidence="3">The sequence shown here is derived from an EMBL/GenBank/DDBJ whole genome shotgun (WGS) entry which is preliminary data.</text>
</comment>
<dbReference type="GO" id="GO:0032981">
    <property type="term" value="P:mitochondrial respiratory chain complex I assembly"/>
    <property type="evidence" value="ECO:0007669"/>
    <property type="project" value="TreeGrafter"/>
</dbReference>
<reference evidence="3 4" key="1">
    <citation type="submission" date="2018-12" db="EMBL/GenBank/DDBJ databases">
        <title>Draft genome sequence of Xylaria grammica IHI A82.</title>
        <authorList>
            <person name="Buettner E."/>
            <person name="Kellner H."/>
        </authorList>
    </citation>
    <scope>NUCLEOTIDE SEQUENCE [LARGE SCALE GENOMIC DNA]</scope>
    <source>
        <strain evidence="3 4">IHI A82</strain>
    </source>
</reference>
<dbReference type="InterPro" id="IPR052618">
    <property type="entry name" value="ComplexI_NDUFA12"/>
</dbReference>
<dbReference type="Pfam" id="PF05071">
    <property type="entry name" value="NDUFA12"/>
    <property type="match status" value="1"/>
</dbReference>
<feature type="region of interest" description="Disordered" evidence="2">
    <location>
        <begin position="118"/>
        <end position="201"/>
    </location>
</feature>
<evidence type="ECO:0000313" key="4">
    <source>
        <dbReference type="Proteomes" id="UP000286045"/>
    </source>
</evidence>
<dbReference type="InterPro" id="IPR007763">
    <property type="entry name" value="NDUFA12"/>
</dbReference>
<dbReference type="EMBL" id="RYZI01000196">
    <property type="protein sequence ID" value="RWA08512.1"/>
    <property type="molecule type" value="Genomic_DNA"/>
</dbReference>
<proteinExistence type="inferred from homology"/>
<dbReference type="STRING" id="363999.A0A439D224"/>
<dbReference type="GO" id="GO:0005739">
    <property type="term" value="C:mitochondrion"/>
    <property type="evidence" value="ECO:0007669"/>
    <property type="project" value="TreeGrafter"/>
</dbReference>
<dbReference type="Proteomes" id="UP000286045">
    <property type="component" value="Unassembled WGS sequence"/>
</dbReference>
<dbReference type="GO" id="GO:0045271">
    <property type="term" value="C:respiratory chain complex I"/>
    <property type="evidence" value="ECO:0007669"/>
    <property type="project" value="InterPro"/>
</dbReference>
<feature type="compositionally biased region" description="Basic and acidic residues" evidence="2">
    <location>
        <begin position="136"/>
        <end position="159"/>
    </location>
</feature>
<evidence type="ECO:0000256" key="2">
    <source>
        <dbReference type="SAM" id="MobiDB-lite"/>
    </source>
</evidence>
<evidence type="ECO:0000313" key="3">
    <source>
        <dbReference type="EMBL" id="RWA08512.1"/>
    </source>
</evidence>
<dbReference type="AlphaFoldDB" id="A0A439D224"/>
<accession>A0A439D224</accession>